<evidence type="ECO:0000313" key="1">
    <source>
        <dbReference type="EMBL" id="GJT74355.1"/>
    </source>
</evidence>
<gene>
    <name evidence="1" type="ORF">Tco_1041080</name>
</gene>
<dbReference type="EMBL" id="BQNB010018435">
    <property type="protein sequence ID" value="GJT74355.1"/>
    <property type="molecule type" value="Genomic_DNA"/>
</dbReference>
<reference evidence="1" key="2">
    <citation type="submission" date="2022-01" db="EMBL/GenBank/DDBJ databases">
        <authorList>
            <person name="Yamashiro T."/>
            <person name="Shiraishi A."/>
            <person name="Satake H."/>
            <person name="Nakayama K."/>
        </authorList>
    </citation>
    <scope>NUCLEOTIDE SEQUENCE</scope>
</reference>
<keyword evidence="2" id="KW-1185">Reference proteome</keyword>
<comment type="caution">
    <text evidence="1">The sequence shown here is derived from an EMBL/GenBank/DDBJ whole genome shotgun (WGS) entry which is preliminary data.</text>
</comment>
<sequence>MASGGSDRDAEYALSKLLQFGMVEDYQREFEKLMNRVTDIPESLLISYFFSGLKLHLLHEFFVSRPTTLGDAFSLARITDARYEDGRSTTAIAKPTSPILTIGGSQNKAYGSSTIPEVTHEVATEVALEVASIPENGKSNGVVSVLKDEGGEFDDDLDEINLGLSREFGGLVVYMCSLLEWLEDVFRREESVEVFSHAEDETVLLVKPQYFPSLILVVVFFLKEEYGILESRLFF</sequence>
<evidence type="ECO:0000313" key="2">
    <source>
        <dbReference type="Proteomes" id="UP001151760"/>
    </source>
</evidence>
<proteinExistence type="predicted"/>
<reference evidence="1" key="1">
    <citation type="journal article" date="2022" name="Int. J. Mol. Sci.">
        <title>Draft Genome of Tanacetum Coccineum: Genomic Comparison of Closely Related Tanacetum-Family Plants.</title>
        <authorList>
            <person name="Yamashiro T."/>
            <person name="Shiraishi A."/>
            <person name="Nakayama K."/>
            <person name="Satake H."/>
        </authorList>
    </citation>
    <scope>NUCLEOTIDE SEQUENCE</scope>
</reference>
<accession>A0ABQ5GGN3</accession>
<dbReference type="Proteomes" id="UP001151760">
    <property type="component" value="Unassembled WGS sequence"/>
</dbReference>
<protein>
    <submittedName>
        <fullName evidence="1">Uncharacterized protein</fullName>
    </submittedName>
</protein>
<organism evidence="1 2">
    <name type="scientific">Tanacetum coccineum</name>
    <dbReference type="NCBI Taxonomy" id="301880"/>
    <lineage>
        <taxon>Eukaryota</taxon>
        <taxon>Viridiplantae</taxon>
        <taxon>Streptophyta</taxon>
        <taxon>Embryophyta</taxon>
        <taxon>Tracheophyta</taxon>
        <taxon>Spermatophyta</taxon>
        <taxon>Magnoliopsida</taxon>
        <taxon>eudicotyledons</taxon>
        <taxon>Gunneridae</taxon>
        <taxon>Pentapetalae</taxon>
        <taxon>asterids</taxon>
        <taxon>campanulids</taxon>
        <taxon>Asterales</taxon>
        <taxon>Asteraceae</taxon>
        <taxon>Asteroideae</taxon>
        <taxon>Anthemideae</taxon>
        <taxon>Anthemidinae</taxon>
        <taxon>Tanacetum</taxon>
    </lineage>
</organism>
<name>A0ABQ5GGN3_9ASTR</name>